<dbReference type="Proteomes" id="UP000740413">
    <property type="component" value="Unassembled WGS sequence"/>
</dbReference>
<evidence type="ECO:0000313" key="2">
    <source>
        <dbReference type="EMBL" id="MBT2162790.1"/>
    </source>
</evidence>
<name>A0ABS5WIY4_9FLAO</name>
<dbReference type="Pfam" id="PF01841">
    <property type="entry name" value="Transglut_core"/>
    <property type="match status" value="1"/>
</dbReference>
<evidence type="ECO:0000259" key="1">
    <source>
        <dbReference type="SMART" id="SM00460"/>
    </source>
</evidence>
<reference evidence="3" key="2">
    <citation type="submission" date="2023-07" db="EMBL/GenBank/DDBJ databases">
        <title>Zobellia barbeyronii sp. nov., a new marine flavobacterium, isolated from green and red algae.</title>
        <authorList>
            <person name="Nedashkovskaya O.I."/>
            <person name="Otstavnykh N."/>
            <person name="Zhukova N."/>
            <person name="Guzev K."/>
            <person name="Chausova V."/>
            <person name="Tekutyeva L."/>
            <person name="Mikhailov V."/>
            <person name="Isaeva M."/>
        </authorList>
    </citation>
    <scope>NUCLEOTIDE SEQUENCE [LARGE SCALE GENOMIC DNA]</scope>
    <source>
        <strain evidence="3">KMM 6746</strain>
    </source>
</reference>
<comment type="caution">
    <text evidence="2">The sequence shown here is derived from an EMBL/GenBank/DDBJ whole genome shotgun (WGS) entry which is preliminary data.</text>
</comment>
<protein>
    <submittedName>
        <fullName evidence="2">Transglutaminase family protein</fullName>
    </submittedName>
</protein>
<accession>A0ABS5WIY4</accession>
<gene>
    <name evidence="2" type="ORF">HW347_16090</name>
</gene>
<keyword evidence="3" id="KW-1185">Reference proteome</keyword>
<dbReference type="Gene3D" id="3.10.620.30">
    <property type="match status" value="1"/>
</dbReference>
<dbReference type="SMART" id="SM00460">
    <property type="entry name" value="TGc"/>
    <property type="match status" value="1"/>
</dbReference>
<dbReference type="InterPro" id="IPR038765">
    <property type="entry name" value="Papain-like_cys_pep_sf"/>
</dbReference>
<dbReference type="PANTHER" id="PTHR33490:SF12">
    <property type="entry name" value="BLL5557 PROTEIN"/>
    <property type="match status" value="1"/>
</dbReference>
<evidence type="ECO:0000313" key="3">
    <source>
        <dbReference type="Proteomes" id="UP000740413"/>
    </source>
</evidence>
<dbReference type="EMBL" id="JACATN010000005">
    <property type="protein sequence ID" value="MBT2162790.1"/>
    <property type="molecule type" value="Genomic_DNA"/>
</dbReference>
<dbReference type="InterPro" id="IPR002931">
    <property type="entry name" value="Transglutaminase-like"/>
</dbReference>
<organism evidence="2 3">
    <name type="scientific">Zobellia barbeyronii</name>
    <dbReference type="NCBI Taxonomy" id="2748009"/>
    <lineage>
        <taxon>Bacteria</taxon>
        <taxon>Pseudomonadati</taxon>
        <taxon>Bacteroidota</taxon>
        <taxon>Flavobacteriia</taxon>
        <taxon>Flavobacteriales</taxon>
        <taxon>Flavobacteriaceae</taxon>
        <taxon>Zobellia</taxon>
    </lineage>
</organism>
<dbReference type="Gene3D" id="2.60.40.2250">
    <property type="match status" value="1"/>
</dbReference>
<dbReference type="RefSeq" id="WP_214612791.1">
    <property type="nucleotide sequence ID" value="NZ_JACATN010000005.1"/>
</dbReference>
<sequence length="261" mass="29485">MRLRTSCDLKFEIFEPTPFILMLRPRSGSQQWVEREEYKITPSTPVVEFTDNYGNLCQRLIAQPGMFSISTSSDVVTSNFIDQGFDSPFVEIQNLPDAVLSYLLPSRYCESDCFNEMGAAITEGQLMGYNQVSAITNWLRENIEYLPGSNNEPLSAIQVNNRQFGVCRDLAHLGIALCRSLSIPARIVVGYLHNLEPMDMHAWFEAYIGNRWYTFDATQVDSPGGYVVLGFGRDAADVAIFNQFGPSVFPIEHLVKVEERL</sequence>
<dbReference type="PANTHER" id="PTHR33490">
    <property type="entry name" value="BLR5614 PROTEIN-RELATED"/>
    <property type="match status" value="1"/>
</dbReference>
<feature type="domain" description="Transglutaminase-like" evidence="1">
    <location>
        <begin position="159"/>
        <end position="219"/>
    </location>
</feature>
<dbReference type="SUPFAM" id="SSF54001">
    <property type="entry name" value="Cysteine proteinases"/>
    <property type="match status" value="1"/>
</dbReference>
<proteinExistence type="predicted"/>
<reference evidence="2 3" key="1">
    <citation type="submission" date="2020-06" db="EMBL/GenBank/DDBJ databases">
        <authorList>
            <person name="Isaeva M.P."/>
            <person name="Chernysheva N.Y."/>
        </authorList>
    </citation>
    <scope>NUCLEOTIDE SEQUENCE [LARGE SCALE GENOMIC DNA]</scope>
    <source>
        <strain evidence="2 3">KMM 6746</strain>
    </source>
</reference>